<dbReference type="InterPro" id="IPR038071">
    <property type="entry name" value="UROD/MetE-like_sf"/>
</dbReference>
<organism evidence="1 2">
    <name type="scientific">Lachnellula hyalina</name>
    <dbReference type="NCBI Taxonomy" id="1316788"/>
    <lineage>
        <taxon>Eukaryota</taxon>
        <taxon>Fungi</taxon>
        <taxon>Dikarya</taxon>
        <taxon>Ascomycota</taxon>
        <taxon>Pezizomycotina</taxon>
        <taxon>Leotiomycetes</taxon>
        <taxon>Helotiales</taxon>
        <taxon>Lachnaceae</taxon>
        <taxon>Lachnellula</taxon>
    </lineage>
</organism>
<name>A0A8H8U1N9_9HELO</name>
<protein>
    <submittedName>
        <fullName evidence="1">Uncharacterized protein</fullName>
    </submittedName>
</protein>
<proteinExistence type="predicted"/>
<dbReference type="SUPFAM" id="SSF51726">
    <property type="entry name" value="UROD/MetE-like"/>
    <property type="match status" value="1"/>
</dbReference>
<evidence type="ECO:0000313" key="2">
    <source>
        <dbReference type="Proteomes" id="UP000431533"/>
    </source>
</evidence>
<dbReference type="Proteomes" id="UP000431533">
    <property type="component" value="Unassembled WGS sequence"/>
</dbReference>
<dbReference type="RefSeq" id="XP_031006009.1">
    <property type="nucleotide sequence ID" value="XM_031149198.1"/>
</dbReference>
<comment type="caution">
    <text evidence="1">The sequence shown here is derived from an EMBL/GenBank/DDBJ whole genome shotgun (WGS) entry which is preliminary data.</text>
</comment>
<dbReference type="GeneID" id="41984434"/>
<sequence>MSSVSSHGPETSSTELFTPRHVHLVGSSPYGTNTEFFEAMSTALPGRLVCLPDGETGTRHFFVRWQMDVFASSPHILKGFSQIGDYKAYEPGIAQSSQITLGALGYDTHALASYAEFCALRDKGVIPHGVRFQVCLPTPLNVVGLCLLPEYQAEAEPLYEAALMAALRRIQDGVPKEDLAVQWDMAYEIGMLELPCAFNSWFDGDVKQGILERFARLAGAVDEGVEMAFHLCYGDAGHKHFSEPADMGVLVDMVNELSSHAGRVVDWVHVPVPKNRTDEAYFLPLKHLKVNSETRVFLGLAHAWNLKGTRERIRVASEFLHGFGVSTECGFGRTGVTEPELHLLLEKKL</sequence>
<dbReference type="Gene3D" id="3.20.20.210">
    <property type="match status" value="1"/>
</dbReference>
<accession>A0A8H8U1N9</accession>
<reference evidence="1 2" key="1">
    <citation type="submission" date="2018-05" db="EMBL/GenBank/DDBJ databases">
        <title>Genome sequencing and assembly of the regulated plant pathogen Lachnellula willkommii and related sister species for the development of diagnostic species identification markers.</title>
        <authorList>
            <person name="Giroux E."/>
            <person name="Bilodeau G."/>
        </authorList>
    </citation>
    <scope>NUCLEOTIDE SEQUENCE [LARGE SCALE GENOMIC DNA]</scope>
    <source>
        <strain evidence="1 2">CBS 185.66</strain>
    </source>
</reference>
<keyword evidence="2" id="KW-1185">Reference proteome</keyword>
<gene>
    <name evidence="1" type="ORF">LHYA1_G004236</name>
</gene>
<evidence type="ECO:0000313" key="1">
    <source>
        <dbReference type="EMBL" id="TVY27221.1"/>
    </source>
</evidence>
<dbReference type="EMBL" id="QGMH01000052">
    <property type="protein sequence ID" value="TVY27221.1"/>
    <property type="molecule type" value="Genomic_DNA"/>
</dbReference>
<dbReference type="OrthoDB" id="5422863at2759"/>
<dbReference type="AlphaFoldDB" id="A0A8H8U1N9"/>